<gene>
    <name evidence="2" type="ORF">BSQ33_16995</name>
</gene>
<proteinExistence type="predicted"/>
<dbReference type="InterPro" id="IPR029052">
    <property type="entry name" value="Metallo-depent_PP-like"/>
</dbReference>
<evidence type="ECO:0000259" key="1">
    <source>
        <dbReference type="Pfam" id="PF09423"/>
    </source>
</evidence>
<dbReference type="Proteomes" id="UP000196708">
    <property type="component" value="Chromosome 2"/>
</dbReference>
<name>A0A1Z2SK29_VIBGA</name>
<dbReference type="OrthoDB" id="9795624at2"/>
<dbReference type="InterPro" id="IPR018946">
    <property type="entry name" value="PhoD-like_MPP"/>
</dbReference>
<dbReference type="PANTHER" id="PTHR37031">
    <property type="entry name" value="METALLOPHOSPHATASE BINDING DOMAIN PROTEIN"/>
    <property type="match status" value="1"/>
</dbReference>
<dbReference type="KEGG" id="vga:BSQ33_16995"/>
<reference evidence="2 3" key="1">
    <citation type="submission" date="2016-12" db="EMBL/GenBank/DDBJ databases">
        <authorList>
            <person name="Song W.-J."/>
            <person name="Kurnit D.M."/>
        </authorList>
    </citation>
    <scope>NUCLEOTIDE SEQUENCE [LARGE SCALE GENOMIC DNA]</scope>
    <source>
        <strain evidence="2 3">ATCC 43942</strain>
    </source>
</reference>
<evidence type="ECO:0000313" key="2">
    <source>
        <dbReference type="EMBL" id="ASA57457.1"/>
    </source>
</evidence>
<dbReference type="EMBL" id="CP018836">
    <property type="protein sequence ID" value="ASA57457.1"/>
    <property type="molecule type" value="Genomic_DNA"/>
</dbReference>
<dbReference type="RefSeq" id="WP_021018743.1">
    <property type="nucleotide sequence ID" value="NZ_CP018836.1"/>
</dbReference>
<dbReference type="PANTHER" id="PTHR37031:SF2">
    <property type="entry name" value="PHOD-LIKE PHOSPHATASE METALLOPHOSPHATASE DOMAIN-CONTAINING PROTEIN"/>
    <property type="match status" value="1"/>
</dbReference>
<dbReference type="SUPFAM" id="SSF56300">
    <property type="entry name" value="Metallo-dependent phosphatases"/>
    <property type="match status" value="1"/>
</dbReference>
<protein>
    <recommendedName>
        <fullName evidence="1">PhoD-like phosphatase metallophosphatase domain-containing protein</fullName>
    </recommendedName>
</protein>
<sequence>MPTLPNPDNFESRQSKLATAAMIGHVTSTSAKIWVRVYRSGEWRLVLSSTRLDFDPFSQTSVNQSIHQGCHVSSADIQPETGLTAVFEFDNLNADTTYYYYLIADGELLNNIERKVELGSHHQYKFTTDADDLQDLAFGFYSCHDPFGHKSFSEGLWPIMNDHLVHNDVRFCIGGGDQVYCDTHGESKQPRDPQGKPYITDLWEWLKTYKNALYQEYLHHQTLDERGVVTYLKKLYRSYYRTYWHVPAMLAIFRQYPQYMIWDDHEIMDGWGSLTKEQRIKKLNHLFQDDEDEINATIARLAFQAAAEVYQEYQHSHNPTTHHADQVEQDLTQCQWDYSFIKGEVGFYVLDMRGHHDIENAEGERLLGQAQMERFRQWLQEPTTQALKAVFVISPVPVVHWNDDALENMSFVVDLFGGGDDVRDEWGHKSNVKERDRLLDLLGEYSSATQVPVTVLSGDVHSCSAYKIRLGQYPEANLTHVTSSAVSRKPAPSVSNHLIAESGPLYLHNDGRCEKLFGLTGENNFLMVRVNAKTVPTKVSVAIYHGTPNDESLNQFIVHVQ</sequence>
<feature type="domain" description="PhoD-like phosphatase metallophosphatase" evidence="1">
    <location>
        <begin position="211"/>
        <end position="471"/>
    </location>
</feature>
<evidence type="ECO:0000313" key="3">
    <source>
        <dbReference type="Proteomes" id="UP000196708"/>
    </source>
</evidence>
<organism evidence="2 3">
    <name type="scientific">Vibrio gazogenes</name>
    <dbReference type="NCBI Taxonomy" id="687"/>
    <lineage>
        <taxon>Bacteria</taxon>
        <taxon>Pseudomonadati</taxon>
        <taxon>Pseudomonadota</taxon>
        <taxon>Gammaproteobacteria</taxon>
        <taxon>Vibrionales</taxon>
        <taxon>Vibrionaceae</taxon>
        <taxon>Vibrio</taxon>
    </lineage>
</organism>
<dbReference type="Gene3D" id="3.60.21.70">
    <property type="entry name" value="PhoD-like phosphatase"/>
    <property type="match status" value="1"/>
</dbReference>
<dbReference type="Pfam" id="PF09423">
    <property type="entry name" value="PhoD"/>
    <property type="match status" value="1"/>
</dbReference>
<dbReference type="InterPro" id="IPR038607">
    <property type="entry name" value="PhoD-like_sf"/>
</dbReference>
<accession>A0A1Z2SK29</accession>
<dbReference type="AlphaFoldDB" id="A0A1Z2SK29"/>